<sequence>MDEILEIFKNIYEIKGDNLIFEKYKFSKGTYLLVDAKRGNILEEYTVTTDNNVNTEYLKKLDYYSRTINTNKCLDLPFRKILSNSFLCFYSKKKVIKNNLITKKNIETYKKNTILNYNSFDGDFKKTTDKDICKYIENNYSKYTIDEEVIDDIFFWIEDNINPSIFRRPLKYYDAVLKVFFLIDNMENTIEFFKQEYYKYLCWNILDKKKRDYKKLEDAILEYTFYRYLIIELRQGNYYIYVTKNDIITSSKLEKIFGCKYILITRFNAKFNIEIELIKKMDL</sequence>
<dbReference type="RefSeq" id="WP_098978595.1">
    <property type="nucleotide sequence ID" value="NZ_NIRJ01000001.1"/>
</dbReference>
<dbReference type="AlphaFoldDB" id="A0A2C6AXA8"/>
<accession>A0A2C6AXA8</accession>
<dbReference type="Proteomes" id="UP000225199">
    <property type="component" value="Unassembled WGS sequence"/>
</dbReference>
<organism evidence="1 2">
    <name type="scientific">Fusobacterium nucleatum subsp. polymorphum</name>
    <name type="common">Fusobacterium polymorphum</name>
    <dbReference type="NCBI Taxonomy" id="76857"/>
    <lineage>
        <taxon>Bacteria</taxon>
        <taxon>Fusobacteriati</taxon>
        <taxon>Fusobacteriota</taxon>
        <taxon>Fusobacteriia</taxon>
        <taxon>Fusobacteriales</taxon>
        <taxon>Fusobacteriaceae</taxon>
        <taxon>Fusobacterium</taxon>
    </lineage>
</organism>
<comment type="caution">
    <text evidence="1">The sequence shown here is derived from an EMBL/GenBank/DDBJ whole genome shotgun (WGS) entry which is preliminary data.</text>
</comment>
<proteinExistence type="predicted"/>
<reference evidence="1 2" key="1">
    <citation type="submission" date="2017-06" db="EMBL/GenBank/DDBJ databases">
        <title>Draft genome sequence of Fusobacterium nucleatum subsp. polymorphum KCOM 1002 (=ChDC F175).</title>
        <authorList>
            <person name="Kook J.-K."/>
            <person name="Park S.-N."/>
            <person name="Lim Y.K."/>
            <person name="Roh H."/>
        </authorList>
    </citation>
    <scope>NUCLEOTIDE SEQUENCE [LARGE SCALE GENOMIC DNA]</scope>
    <source>
        <strain evidence="2">KCOM 1002 (ChDC F175)</strain>
    </source>
</reference>
<gene>
    <name evidence="1" type="ORF">CA840_04150</name>
</gene>
<protein>
    <submittedName>
        <fullName evidence="1">Uncharacterized protein</fullName>
    </submittedName>
</protein>
<dbReference type="EMBL" id="NIRJ01000001">
    <property type="protein sequence ID" value="PHH96590.1"/>
    <property type="molecule type" value="Genomic_DNA"/>
</dbReference>
<name>A0A2C6AXA8_FUSNP</name>
<evidence type="ECO:0000313" key="2">
    <source>
        <dbReference type="Proteomes" id="UP000225199"/>
    </source>
</evidence>
<evidence type="ECO:0000313" key="1">
    <source>
        <dbReference type="EMBL" id="PHH96590.1"/>
    </source>
</evidence>